<dbReference type="EMBL" id="JADQDF010000001">
    <property type="protein sequence ID" value="MBW0128384.1"/>
    <property type="molecule type" value="Genomic_DNA"/>
</dbReference>
<proteinExistence type="predicted"/>
<gene>
    <name evidence="2" type="ORF">I4I82_11865</name>
</gene>
<dbReference type="RefSeq" id="WP_218590650.1">
    <property type="nucleotide sequence ID" value="NZ_JADQDE010000050.1"/>
</dbReference>
<organism evidence="2 3">
    <name type="scientific">Pseudonocardia oceani</name>
    <dbReference type="NCBI Taxonomy" id="2792013"/>
    <lineage>
        <taxon>Bacteria</taxon>
        <taxon>Bacillati</taxon>
        <taxon>Actinomycetota</taxon>
        <taxon>Actinomycetes</taxon>
        <taxon>Pseudonocardiales</taxon>
        <taxon>Pseudonocardiaceae</taxon>
        <taxon>Pseudonocardia</taxon>
    </lineage>
</organism>
<evidence type="ECO:0000313" key="3">
    <source>
        <dbReference type="Proteomes" id="UP000694300"/>
    </source>
</evidence>
<keyword evidence="3" id="KW-1185">Reference proteome</keyword>
<name>A0ABS6U925_9PSEU</name>
<reference evidence="2 3" key="1">
    <citation type="submission" date="2020-11" db="EMBL/GenBank/DDBJ databases">
        <title>Pseudonocardia abyssalis sp. nov. and Pseudonocardia oceani sp. nov., description and phylogenomic analysis of two novel actinomycetes isolated from the deep Southern Ocean.</title>
        <authorList>
            <person name="Parra J."/>
        </authorList>
    </citation>
    <scope>NUCLEOTIDE SEQUENCE [LARGE SCALE GENOMIC DNA]</scope>
    <source>
        <strain evidence="3">KRD185</strain>
    </source>
</reference>
<evidence type="ECO:0000256" key="1">
    <source>
        <dbReference type="SAM" id="MobiDB-lite"/>
    </source>
</evidence>
<evidence type="ECO:0000313" key="2">
    <source>
        <dbReference type="EMBL" id="MBW0128384.1"/>
    </source>
</evidence>
<accession>A0ABS6U925</accession>
<dbReference type="Proteomes" id="UP000694300">
    <property type="component" value="Unassembled WGS sequence"/>
</dbReference>
<feature type="compositionally biased region" description="Basic residues" evidence="1">
    <location>
        <begin position="1"/>
        <end position="11"/>
    </location>
</feature>
<feature type="region of interest" description="Disordered" evidence="1">
    <location>
        <begin position="1"/>
        <end position="40"/>
    </location>
</feature>
<sequence>MGGPGVRRRPRAPLQRADPAELLRRRREGTLGLPANSPAVPALPGALLTPMNAGSADAAVAEVRRQADALYDLQLRLTGILDEEGVPLLAGTDAVGAGWVMAGSSRHREFDEPARAGVSE</sequence>
<protein>
    <submittedName>
        <fullName evidence="2">Uncharacterized protein</fullName>
    </submittedName>
</protein>
<comment type="caution">
    <text evidence="2">The sequence shown here is derived from an EMBL/GenBank/DDBJ whole genome shotgun (WGS) entry which is preliminary data.</text>
</comment>